<proteinExistence type="predicted"/>
<sequence>MAAHEILFNDPALRSLKRQQLVQLCKRYGLKASGKNTELQQRLQDYGTTLSIRQRQENANDTTSNSHHLDDPSDDSSDSSDSESDTQGREIGSSTLEQPLVRTTPMLSHHHQSVTRDSTGSDTWDLLDRSSELEDSEIRQSRHGAGGGPQWKSAVNGGGSDNVDVPQGATQDGHETILRGKSLRSRVGSIRAAGSSLNLRLRNASSSSLGSLSLKRKASSLLPHSGGEKSTPLVPSGLARLAMGEMQAGLLAAENEESSLPVSTRSVGIPKRHGHMLGSTVPSTIRLVTRNTEPAHTTPVSLRSEKNADGSNQTRTDLVEDVKATHGLKPFCRYPIKSSSSTRRKSPEKQVEPGCTSTSRRANQQNQVATPPSSRAREIFSGSATMTTPIYPDLPSDADEEPDLPIPGAFPTPTSSRRRQQQQQQPTPEPFVFGSTSSSAGISNDQFGMAGDAVLEEMNRKLRERGIVPIGQEMDRDQVLRTKGRNRGLSGNSLMVTGDKKGRGRFDDAHARQFAKMPSIGSGWKGRGTTNTRTTATSAAKSKNPLAKTKDIATTTVGGAIMTPGKRKAGEMMVDTSTDSTTETIARGAAHQRQFTEMTVEDSPRVKRAKTGSQAVSSGVAGVPRMALPVAAAGNEVALKSRLGFLAASANSVKGTFSAIQDRLSNDREAVARKNGEPITSRTLQQQQEQRQAQPQKIAKSQSGFFGLSATSSSGSLGGRHRSELDLHQLSTQSANNRLVKGLSTISSTTTSIQLPTEAPATGLSLAYDLHVRKSKSSHALNAFGSSAGTDIPLQKATRMLSGGVATVSRPAPPPPPFQAPNEGSPLHSSVNHTIVKAQDFSRSLSKPLKAPPRTISKSYSSNLLRPTASSLARMQATIPPPSSRPGATPAAAKSFPVPSYQDSPTFSRINTMGSAAVLPTPRAVVPQTATPSKKLAHLVPKSPHRRAMERHTAAGRVAGGTGGSMGGLKAKTFQARLTMGQKQREIEERRRARLDGGKMVF</sequence>
<dbReference type="Proteomes" id="UP001243375">
    <property type="component" value="Unassembled WGS sequence"/>
</dbReference>
<comment type="caution">
    <text evidence="1">The sequence shown here is derived from an EMBL/GenBank/DDBJ whole genome shotgun (WGS) entry which is preliminary data.</text>
</comment>
<accession>A0ACC2XKW9</accession>
<organism evidence="1 2">
    <name type="scientific">Naganishia vaughanmartiniae</name>
    <dbReference type="NCBI Taxonomy" id="1424756"/>
    <lineage>
        <taxon>Eukaryota</taxon>
        <taxon>Fungi</taxon>
        <taxon>Dikarya</taxon>
        <taxon>Basidiomycota</taxon>
        <taxon>Agaricomycotina</taxon>
        <taxon>Tremellomycetes</taxon>
        <taxon>Filobasidiales</taxon>
        <taxon>Filobasidiaceae</taxon>
        <taxon>Naganishia</taxon>
    </lineage>
</organism>
<protein>
    <submittedName>
        <fullName evidence="1">Uncharacterized protein</fullName>
    </submittedName>
</protein>
<reference evidence="1" key="1">
    <citation type="submission" date="2023-04" db="EMBL/GenBank/DDBJ databases">
        <title>Draft Genome sequencing of Naganishia species isolated from polar environments using Oxford Nanopore Technology.</title>
        <authorList>
            <person name="Leo P."/>
            <person name="Venkateswaran K."/>
        </authorList>
    </citation>
    <scope>NUCLEOTIDE SEQUENCE</scope>
    <source>
        <strain evidence="1">MNA-CCFEE 5425</strain>
    </source>
</reference>
<dbReference type="EMBL" id="JASBWU010000002">
    <property type="protein sequence ID" value="KAJ9124278.1"/>
    <property type="molecule type" value="Genomic_DNA"/>
</dbReference>
<gene>
    <name evidence="1" type="ORF">QFC22_001078</name>
</gene>
<name>A0ACC2XKW9_9TREE</name>
<evidence type="ECO:0000313" key="1">
    <source>
        <dbReference type="EMBL" id="KAJ9124278.1"/>
    </source>
</evidence>
<keyword evidence="2" id="KW-1185">Reference proteome</keyword>
<evidence type="ECO:0000313" key="2">
    <source>
        <dbReference type="Proteomes" id="UP001243375"/>
    </source>
</evidence>